<dbReference type="InterPro" id="IPR012337">
    <property type="entry name" value="RNaseH-like_sf"/>
</dbReference>
<feature type="domain" description="RNase H type-1" evidence="1">
    <location>
        <begin position="2"/>
        <end position="82"/>
    </location>
</feature>
<dbReference type="Gene3D" id="3.30.420.10">
    <property type="entry name" value="Ribonuclease H-like superfamily/Ribonuclease H"/>
    <property type="match status" value="1"/>
</dbReference>
<keyword evidence="3" id="KW-1185">Reference proteome</keyword>
<dbReference type="GO" id="GO:0003676">
    <property type="term" value="F:nucleic acid binding"/>
    <property type="evidence" value="ECO:0007669"/>
    <property type="project" value="InterPro"/>
</dbReference>
<reference evidence="2 3" key="1">
    <citation type="submission" date="2020-10" db="EMBL/GenBank/DDBJ databases">
        <title>The Coptis chinensis genome and diversification of protoberbering-type alkaloids.</title>
        <authorList>
            <person name="Wang B."/>
            <person name="Shu S."/>
            <person name="Song C."/>
            <person name="Liu Y."/>
        </authorList>
    </citation>
    <scope>NUCLEOTIDE SEQUENCE [LARGE SCALE GENOMIC DNA]</scope>
    <source>
        <strain evidence="2">HL-2020</strain>
        <tissue evidence="2">Leaf</tissue>
    </source>
</reference>
<sequence>MSKHRSVLIQEMQGIEAGLQAAKSLTQHLIVNSDSARAINIINGIESTPWYCQYLLPTIKGHCGSFRSIVFQHIYREGKLFAEEKGTLSRIGSNGKDKDNQQTR</sequence>
<evidence type="ECO:0000313" key="3">
    <source>
        <dbReference type="Proteomes" id="UP000631114"/>
    </source>
</evidence>
<accession>A0A835I3C1</accession>
<dbReference type="Pfam" id="PF13456">
    <property type="entry name" value="RVT_3"/>
    <property type="match status" value="1"/>
</dbReference>
<dbReference type="EMBL" id="JADFTS010000004">
    <property type="protein sequence ID" value="KAF9609801.1"/>
    <property type="molecule type" value="Genomic_DNA"/>
</dbReference>
<gene>
    <name evidence="2" type="ORF">IFM89_018598</name>
</gene>
<dbReference type="AlphaFoldDB" id="A0A835I3C1"/>
<name>A0A835I3C1_9MAGN</name>
<dbReference type="OrthoDB" id="1166192at2759"/>
<organism evidence="2 3">
    <name type="scientific">Coptis chinensis</name>
    <dbReference type="NCBI Taxonomy" id="261450"/>
    <lineage>
        <taxon>Eukaryota</taxon>
        <taxon>Viridiplantae</taxon>
        <taxon>Streptophyta</taxon>
        <taxon>Embryophyta</taxon>
        <taxon>Tracheophyta</taxon>
        <taxon>Spermatophyta</taxon>
        <taxon>Magnoliopsida</taxon>
        <taxon>Ranunculales</taxon>
        <taxon>Ranunculaceae</taxon>
        <taxon>Coptidoideae</taxon>
        <taxon>Coptis</taxon>
    </lineage>
</organism>
<dbReference type="InterPro" id="IPR002156">
    <property type="entry name" value="RNaseH_domain"/>
</dbReference>
<dbReference type="SUPFAM" id="SSF53098">
    <property type="entry name" value="Ribonuclease H-like"/>
    <property type="match status" value="1"/>
</dbReference>
<evidence type="ECO:0000313" key="2">
    <source>
        <dbReference type="EMBL" id="KAF9609801.1"/>
    </source>
</evidence>
<dbReference type="InterPro" id="IPR036397">
    <property type="entry name" value="RNaseH_sf"/>
</dbReference>
<dbReference type="Proteomes" id="UP000631114">
    <property type="component" value="Unassembled WGS sequence"/>
</dbReference>
<evidence type="ECO:0000259" key="1">
    <source>
        <dbReference type="Pfam" id="PF13456"/>
    </source>
</evidence>
<dbReference type="GO" id="GO:0004523">
    <property type="term" value="F:RNA-DNA hybrid ribonuclease activity"/>
    <property type="evidence" value="ECO:0007669"/>
    <property type="project" value="InterPro"/>
</dbReference>
<proteinExistence type="predicted"/>
<protein>
    <recommendedName>
        <fullName evidence="1">RNase H type-1 domain-containing protein</fullName>
    </recommendedName>
</protein>
<comment type="caution">
    <text evidence="2">The sequence shown here is derived from an EMBL/GenBank/DDBJ whole genome shotgun (WGS) entry which is preliminary data.</text>
</comment>